<comment type="caution">
    <text evidence="2">The sequence shown here is derived from an EMBL/GenBank/DDBJ whole genome shotgun (WGS) entry which is preliminary data.</text>
</comment>
<dbReference type="Pfam" id="PF01431">
    <property type="entry name" value="Peptidase_M13"/>
    <property type="match status" value="1"/>
</dbReference>
<dbReference type="Proteomes" id="UP001432027">
    <property type="component" value="Unassembled WGS sequence"/>
</dbReference>
<dbReference type="SUPFAM" id="SSF55486">
    <property type="entry name" value="Metalloproteases ('zincins'), catalytic domain"/>
    <property type="match status" value="1"/>
</dbReference>
<dbReference type="GO" id="GO:0004222">
    <property type="term" value="F:metalloendopeptidase activity"/>
    <property type="evidence" value="ECO:0007669"/>
    <property type="project" value="InterPro"/>
</dbReference>
<reference evidence="2" key="1">
    <citation type="submission" date="2023-10" db="EMBL/GenBank/DDBJ databases">
        <title>Genome assembly of Pristionchus species.</title>
        <authorList>
            <person name="Yoshida K."/>
            <person name="Sommer R.J."/>
        </authorList>
    </citation>
    <scope>NUCLEOTIDE SEQUENCE</scope>
    <source>
        <strain evidence="2">RS0144</strain>
    </source>
</reference>
<evidence type="ECO:0000313" key="2">
    <source>
        <dbReference type="EMBL" id="GMS81754.1"/>
    </source>
</evidence>
<evidence type="ECO:0000313" key="3">
    <source>
        <dbReference type="Proteomes" id="UP001432027"/>
    </source>
</evidence>
<dbReference type="GO" id="GO:0006508">
    <property type="term" value="P:proteolysis"/>
    <property type="evidence" value="ECO:0007669"/>
    <property type="project" value="InterPro"/>
</dbReference>
<dbReference type="Gene3D" id="3.40.390.10">
    <property type="entry name" value="Collagenase (Catalytic Domain)"/>
    <property type="match status" value="1"/>
</dbReference>
<feature type="domain" description="Peptidase M13 C-terminal" evidence="1">
    <location>
        <begin position="1"/>
        <end position="64"/>
    </location>
</feature>
<organism evidence="2 3">
    <name type="scientific">Pristionchus entomophagus</name>
    <dbReference type="NCBI Taxonomy" id="358040"/>
    <lineage>
        <taxon>Eukaryota</taxon>
        <taxon>Metazoa</taxon>
        <taxon>Ecdysozoa</taxon>
        <taxon>Nematoda</taxon>
        <taxon>Chromadorea</taxon>
        <taxon>Rhabditida</taxon>
        <taxon>Rhabditina</taxon>
        <taxon>Diplogasteromorpha</taxon>
        <taxon>Diplogasteroidea</taxon>
        <taxon>Neodiplogasteridae</taxon>
        <taxon>Pristionchus</taxon>
    </lineage>
</organism>
<keyword evidence="3" id="KW-1185">Reference proteome</keyword>
<dbReference type="InterPro" id="IPR018497">
    <property type="entry name" value="Peptidase_M13_C"/>
</dbReference>
<gene>
    <name evidence="2" type="ORF">PENTCL1PPCAC_3929</name>
</gene>
<name>A0AAV5SFW5_9BILA</name>
<sequence>MSYGATMCSKMTDERLKAQLMTGTQAPSSCRVNQLIQDIPQFGVDFMCKYKSGDWPMYPAEEGTCKVWV</sequence>
<dbReference type="InterPro" id="IPR000718">
    <property type="entry name" value="Peptidase_M13"/>
</dbReference>
<dbReference type="AlphaFoldDB" id="A0AAV5SFW5"/>
<evidence type="ECO:0000259" key="1">
    <source>
        <dbReference type="Pfam" id="PF01431"/>
    </source>
</evidence>
<dbReference type="InterPro" id="IPR024079">
    <property type="entry name" value="MetalloPept_cat_dom_sf"/>
</dbReference>
<accession>A0AAV5SFW5</accession>
<proteinExistence type="predicted"/>
<dbReference type="PROSITE" id="PS51885">
    <property type="entry name" value="NEPRILYSIN"/>
    <property type="match status" value="1"/>
</dbReference>
<feature type="non-terminal residue" evidence="2">
    <location>
        <position position="69"/>
    </location>
</feature>
<dbReference type="EMBL" id="BTSX01000001">
    <property type="protein sequence ID" value="GMS81754.1"/>
    <property type="molecule type" value="Genomic_DNA"/>
</dbReference>
<protein>
    <recommendedName>
        <fullName evidence="1">Peptidase M13 C-terminal domain-containing protein</fullName>
    </recommendedName>
</protein>